<dbReference type="InterPro" id="IPR005913">
    <property type="entry name" value="dTDP_dehydrorham_reduct"/>
</dbReference>
<feature type="domain" description="RmlD-like substrate binding" evidence="2">
    <location>
        <begin position="210"/>
        <end position="413"/>
    </location>
</feature>
<evidence type="ECO:0000259" key="2">
    <source>
        <dbReference type="Pfam" id="PF04321"/>
    </source>
</evidence>
<sequence>MLPPIQIFLTGSTGTVGNAIFKQLINKVGQTANQIYYIIHDFTRQKSTYLDDIYVDNGVVTVLTNKVDVLASYELKYYKIGSNYLFYKNHILGYDGLMNDLFLEKRFLKIIKVIAGNDNPLFEPTKIDKDTFDSKTFADLKTIINSLIKTDDINKSLIDNPHKAYCENADKACRYFLINTVMDKDPPTVRSNMRSMKITDVRKHWSINLAAQISKVTNYHFIKLIHISTVYVNKGFAPVNGWAPTKVNIGDPPDINDDYIYGYAKAAAENIIMKNDPNALIIRLPGVYDKEISPIYSNTNSKPNIVYNILANLMKTSPSTVIHKLLLINKFTPMTTYTMDHSQKRYPISAQNIAIAIYKIINHVKDKKVKDHDSNIINLGGIAAITKYELALEAIKMYAVDKSIIPSASVAFPSLPSSELMIMNDAILPKCLRDIKDGFYSSTDSPHIAFNTKKLILKDIMDGINHIINKEQYSVNILNKPSTPSSAQQNIETSTSRPSTSTSTSRPSTPTSSSTQRPNQRALRRHQSVSS</sequence>
<feature type="compositionally biased region" description="Polar residues" evidence="1">
    <location>
        <begin position="479"/>
        <end position="492"/>
    </location>
</feature>
<feature type="region of interest" description="Disordered" evidence="1">
    <location>
        <begin position="479"/>
        <end position="531"/>
    </location>
</feature>
<protein>
    <recommendedName>
        <fullName evidence="2">RmlD-like substrate binding domain-containing protein</fullName>
    </recommendedName>
</protein>
<dbReference type="InterPro" id="IPR036291">
    <property type="entry name" value="NAD(P)-bd_dom_sf"/>
</dbReference>
<dbReference type="InterPro" id="IPR029903">
    <property type="entry name" value="RmlD-like-bd"/>
</dbReference>
<proteinExistence type="predicted"/>
<accession>A0A6C0EDH7</accession>
<feature type="compositionally biased region" description="Basic residues" evidence="1">
    <location>
        <begin position="522"/>
        <end position="531"/>
    </location>
</feature>
<dbReference type="AlphaFoldDB" id="A0A6C0EDH7"/>
<dbReference type="SUPFAM" id="SSF51735">
    <property type="entry name" value="NAD(P)-binding Rossmann-fold domains"/>
    <property type="match status" value="1"/>
</dbReference>
<dbReference type="EMBL" id="MN739802">
    <property type="protein sequence ID" value="QHT26792.1"/>
    <property type="molecule type" value="Genomic_DNA"/>
</dbReference>
<feature type="compositionally biased region" description="Low complexity" evidence="1">
    <location>
        <begin position="493"/>
        <end position="515"/>
    </location>
</feature>
<organism evidence="3">
    <name type="scientific">viral metagenome</name>
    <dbReference type="NCBI Taxonomy" id="1070528"/>
    <lineage>
        <taxon>unclassified sequences</taxon>
        <taxon>metagenomes</taxon>
        <taxon>organismal metagenomes</taxon>
    </lineage>
</organism>
<evidence type="ECO:0000313" key="3">
    <source>
        <dbReference type="EMBL" id="QHT26792.1"/>
    </source>
</evidence>
<dbReference type="PANTHER" id="PTHR10491">
    <property type="entry name" value="DTDP-4-DEHYDRORHAMNOSE REDUCTASE"/>
    <property type="match status" value="1"/>
</dbReference>
<dbReference type="PANTHER" id="PTHR10491:SF4">
    <property type="entry name" value="METHIONINE ADENOSYLTRANSFERASE 2 SUBUNIT BETA"/>
    <property type="match status" value="1"/>
</dbReference>
<dbReference type="Gene3D" id="3.40.50.720">
    <property type="entry name" value="NAD(P)-binding Rossmann-like Domain"/>
    <property type="match status" value="1"/>
</dbReference>
<reference evidence="3" key="1">
    <citation type="journal article" date="2020" name="Nature">
        <title>Giant virus diversity and host interactions through global metagenomics.</title>
        <authorList>
            <person name="Schulz F."/>
            <person name="Roux S."/>
            <person name="Paez-Espino D."/>
            <person name="Jungbluth S."/>
            <person name="Walsh D.A."/>
            <person name="Denef V.J."/>
            <person name="McMahon K.D."/>
            <person name="Konstantinidis K.T."/>
            <person name="Eloe-Fadrosh E.A."/>
            <person name="Kyrpides N.C."/>
            <person name="Woyke T."/>
        </authorList>
    </citation>
    <scope>NUCLEOTIDE SEQUENCE</scope>
    <source>
        <strain evidence="3">GVMAG-M-3300023179-2</strain>
    </source>
</reference>
<dbReference type="Pfam" id="PF04321">
    <property type="entry name" value="RmlD_sub_bind"/>
    <property type="match status" value="1"/>
</dbReference>
<name>A0A6C0EDH7_9ZZZZ</name>
<evidence type="ECO:0000256" key="1">
    <source>
        <dbReference type="SAM" id="MobiDB-lite"/>
    </source>
</evidence>